<comment type="similarity">
    <text evidence="1">Belongs to the class I-like SAM-binding methyltransferase superfamily. TRM5/TYW2 family.</text>
</comment>
<dbReference type="Proteomes" id="UP000009022">
    <property type="component" value="Unassembled WGS sequence"/>
</dbReference>
<keyword evidence="8" id="KW-0539">Nucleus</keyword>
<dbReference type="RefSeq" id="XP_002117233.1">
    <property type="nucleotide sequence ID" value="XM_002117197.1"/>
</dbReference>
<dbReference type="InParanoid" id="B3SAB6"/>
<dbReference type="InterPro" id="IPR030382">
    <property type="entry name" value="MeTrfase_TRM5/TYW2"/>
</dbReference>
<keyword evidence="3" id="KW-0489">Methyltransferase</keyword>
<dbReference type="InterPro" id="IPR056744">
    <property type="entry name" value="TRM5/TYW2-like_N"/>
</dbReference>
<dbReference type="GO" id="GO:0005759">
    <property type="term" value="C:mitochondrial matrix"/>
    <property type="evidence" value="ECO:0000318"/>
    <property type="project" value="GO_Central"/>
</dbReference>
<accession>B3SAB6</accession>
<keyword evidence="6" id="KW-0819">tRNA processing</keyword>
<evidence type="ECO:0000256" key="10">
    <source>
        <dbReference type="ARBA" id="ARBA00047783"/>
    </source>
</evidence>
<comment type="function">
    <text evidence="9">Involved in mitochondrial tRNA methylation. Specifically methylates the N1 position of guanosine-37 in various tRNAs. Methylation is not dependent on the nature of the nucleoside 5' of the target nucleoside. This is the first step in the biosynthesis of wybutosine (yW), a modified base adjacent to the anticodon of tRNAs and required for accurate decoding.</text>
</comment>
<dbReference type="OMA" id="VGSHSQF"/>
<evidence type="ECO:0000259" key="11">
    <source>
        <dbReference type="PROSITE" id="PS51684"/>
    </source>
</evidence>
<dbReference type="GO" id="GO:0052906">
    <property type="term" value="F:tRNA (guanine(37)-N1)-methyltransferase activity"/>
    <property type="evidence" value="ECO:0007669"/>
    <property type="project" value="UniProtKB-EC"/>
</dbReference>
<dbReference type="PANTHER" id="PTHR23245:SF36">
    <property type="entry name" value="TRNA (GUANINE(37)-N1)-METHYLTRANSFERASE"/>
    <property type="match status" value="1"/>
</dbReference>
<dbReference type="GO" id="GO:0070901">
    <property type="term" value="P:mitochondrial tRNA methylation"/>
    <property type="evidence" value="ECO:0000318"/>
    <property type="project" value="GO_Central"/>
</dbReference>
<dbReference type="PhylomeDB" id="B3SAB6"/>
<dbReference type="FunFam" id="3.30.300.110:FF:000001">
    <property type="entry name" value="tRNA (guanine(37)-N1)-methyltransferase"/>
    <property type="match status" value="1"/>
</dbReference>
<dbReference type="AlphaFoldDB" id="B3SAB6"/>
<dbReference type="InterPro" id="IPR056743">
    <property type="entry name" value="TRM5-TYW2-like_MTfase"/>
</dbReference>
<dbReference type="HOGENOM" id="CLU_022610_2_3_1"/>
<keyword evidence="7" id="KW-0496">Mitochondrion</keyword>
<dbReference type="GO" id="GO:0005737">
    <property type="term" value="C:cytoplasm"/>
    <property type="evidence" value="ECO:0000318"/>
    <property type="project" value="GO_Central"/>
</dbReference>
<evidence type="ECO:0000256" key="4">
    <source>
        <dbReference type="ARBA" id="ARBA00022679"/>
    </source>
</evidence>
<dbReference type="HAMAP" id="MF_03152">
    <property type="entry name" value="TRM5"/>
    <property type="match status" value="1"/>
</dbReference>
<sequence length="404" mass="46844">WSPPAQVAGMTELNRAAFNQVFQLPAIRIQPKLCSLFLRQLQSKTFNQQRIPNIQLDQTDKFKKIVLLHPQAQFDDKELQFVRDHHGELCSHHLPVNYDHWSVKDVLRAILRPDTDQAITSFESVGQIAHLNLRPPMQNYKKLIGQVILDKNPHLKTVVNKTSEIDNQFRVAPLEILAGDDCMITTVKENECQFRFDYSKVYWNSRLHTEHRRIIDLLQPKQVIVDVFAGVGPFAIPAARKNCIVYANDLNPDSYHWLLHNSKTNKLGKQFYTFNLDGRDFIQQIVRDKIINEGTTESKNLLVINHIIMNLPASAIEFLDVFRGLYKNSPLHKSNSIEIDRRYLPRIHCYCFSKAEDRKIDVIHQVENVLNTSLKEGSYHVYDVRDVAPDKHMMCISFDLPLDV</sequence>
<dbReference type="InterPro" id="IPR029063">
    <property type="entry name" value="SAM-dependent_MTases_sf"/>
</dbReference>
<evidence type="ECO:0000256" key="7">
    <source>
        <dbReference type="ARBA" id="ARBA00023128"/>
    </source>
</evidence>
<dbReference type="GO" id="GO:0008175">
    <property type="term" value="F:tRNA methyltransferase activity"/>
    <property type="evidence" value="ECO:0000318"/>
    <property type="project" value="GO_Central"/>
</dbReference>
<reference evidence="12 13" key="1">
    <citation type="journal article" date="2008" name="Nature">
        <title>The Trichoplax genome and the nature of placozoans.</title>
        <authorList>
            <person name="Srivastava M."/>
            <person name="Begovic E."/>
            <person name="Chapman J."/>
            <person name="Putnam N.H."/>
            <person name="Hellsten U."/>
            <person name="Kawashima T."/>
            <person name="Kuo A."/>
            <person name="Mitros T."/>
            <person name="Salamov A."/>
            <person name="Carpenter M.L."/>
            <person name="Signorovitch A.Y."/>
            <person name="Moreno M.A."/>
            <person name="Kamm K."/>
            <person name="Grimwood J."/>
            <person name="Schmutz J."/>
            <person name="Shapiro H."/>
            <person name="Grigoriev I.V."/>
            <person name="Buss L.W."/>
            <person name="Schierwater B."/>
            <person name="Dellaporta S.L."/>
            <person name="Rokhsar D.S."/>
        </authorList>
    </citation>
    <scope>NUCLEOTIDE SEQUENCE [LARGE SCALE GENOMIC DNA]</scope>
    <source>
        <strain evidence="12 13">Grell-BS-1999</strain>
    </source>
</reference>
<dbReference type="Pfam" id="PF02475">
    <property type="entry name" value="TRM5-TYW2_MTfase"/>
    <property type="match status" value="1"/>
</dbReference>
<dbReference type="eggNOG" id="KOG2078">
    <property type="taxonomic scope" value="Eukaryota"/>
</dbReference>
<evidence type="ECO:0000256" key="8">
    <source>
        <dbReference type="ARBA" id="ARBA00023242"/>
    </source>
</evidence>
<keyword evidence="13" id="KW-1185">Reference proteome</keyword>
<dbReference type="InterPro" id="IPR025792">
    <property type="entry name" value="tRNA_Gua_MeTrfase_euk"/>
</dbReference>
<dbReference type="GeneID" id="6758446"/>
<dbReference type="STRING" id="10228.B3SAB6"/>
<dbReference type="Pfam" id="PF25133">
    <property type="entry name" value="TYW2_N_2"/>
    <property type="match status" value="1"/>
</dbReference>
<protein>
    <recommendedName>
        <fullName evidence="11">SAM-dependent methyltransferase TRM5/TYW2-type domain-containing protein</fullName>
    </recommendedName>
</protein>
<evidence type="ECO:0000256" key="1">
    <source>
        <dbReference type="ARBA" id="ARBA00009775"/>
    </source>
</evidence>
<keyword evidence="2" id="KW-0963">Cytoplasm</keyword>
<dbReference type="FunCoup" id="B3SAB6">
    <property type="interactions" value="1423"/>
</dbReference>
<proteinExistence type="inferred from homology"/>
<organism evidence="12 13">
    <name type="scientific">Trichoplax adhaerens</name>
    <name type="common">Trichoplax reptans</name>
    <dbReference type="NCBI Taxonomy" id="10228"/>
    <lineage>
        <taxon>Eukaryota</taxon>
        <taxon>Metazoa</taxon>
        <taxon>Placozoa</taxon>
        <taxon>Uniplacotomia</taxon>
        <taxon>Trichoplacea</taxon>
        <taxon>Trichoplacidae</taxon>
        <taxon>Trichoplax</taxon>
    </lineage>
</organism>
<dbReference type="SUPFAM" id="SSF53335">
    <property type="entry name" value="S-adenosyl-L-methionine-dependent methyltransferases"/>
    <property type="match status" value="1"/>
</dbReference>
<evidence type="ECO:0000313" key="12">
    <source>
        <dbReference type="EMBL" id="EDV20283.1"/>
    </source>
</evidence>
<dbReference type="GO" id="GO:0002939">
    <property type="term" value="P:tRNA N1-guanine methylation"/>
    <property type="evidence" value="ECO:0000318"/>
    <property type="project" value="GO_Central"/>
</dbReference>
<dbReference type="Gene3D" id="3.30.300.110">
    <property type="entry name" value="Met-10+ protein-like domains"/>
    <property type="match status" value="1"/>
</dbReference>
<feature type="non-terminal residue" evidence="12">
    <location>
        <position position="404"/>
    </location>
</feature>
<evidence type="ECO:0000256" key="3">
    <source>
        <dbReference type="ARBA" id="ARBA00022603"/>
    </source>
</evidence>
<dbReference type="CTD" id="6758446"/>
<dbReference type="EMBL" id="DS985261">
    <property type="protein sequence ID" value="EDV20283.1"/>
    <property type="molecule type" value="Genomic_DNA"/>
</dbReference>
<gene>
    <name evidence="12" type="ORF">TRIADDRAFT_2329</name>
</gene>
<dbReference type="PROSITE" id="PS51684">
    <property type="entry name" value="SAM_MT_TRM5_TYW2"/>
    <property type="match status" value="1"/>
</dbReference>
<dbReference type="PANTHER" id="PTHR23245">
    <property type="entry name" value="TRNA METHYLTRANSFERASE"/>
    <property type="match status" value="1"/>
</dbReference>
<dbReference type="OrthoDB" id="408788at2759"/>
<evidence type="ECO:0000256" key="5">
    <source>
        <dbReference type="ARBA" id="ARBA00022691"/>
    </source>
</evidence>
<feature type="domain" description="SAM-dependent methyltransferase TRM5/TYW2-type" evidence="11">
    <location>
        <begin position="122"/>
        <end position="402"/>
    </location>
</feature>
<keyword evidence="5" id="KW-0949">S-adenosyl-L-methionine</keyword>
<keyword evidence="4" id="KW-0808">Transferase</keyword>
<name>B3SAB6_TRIAD</name>
<feature type="non-terminal residue" evidence="12">
    <location>
        <position position="1"/>
    </location>
</feature>
<evidence type="ECO:0000256" key="9">
    <source>
        <dbReference type="ARBA" id="ARBA00045951"/>
    </source>
</evidence>
<evidence type="ECO:0000256" key="6">
    <source>
        <dbReference type="ARBA" id="ARBA00022694"/>
    </source>
</evidence>
<dbReference type="KEGG" id="tad:TRIADDRAFT_2329"/>
<evidence type="ECO:0000256" key="2">
    <source>
        <dbReference type="ARBA" id="ARBA00022490"/>
    </source>
</evidence>
<comment type="catalytic activity">
    <reaction evidence="10">
        <text>guanosine(37) in tRNA + S-adenosyl-L-methionine = N(1)-methylguanosine(37) in tRNA + S-adenosyl-L-homocysteine + H(+)</text>
        <dbReference type="Rhea" id="RHEA:36899"/>
        <dbReference type="Rhea" id="RHEA-COMP:10145"/>
        <dbReference type="Rhea" id="RHEA-COMP:10147"/>
        <dbReference type="ChEBI" id="CHEBI:15378"/>
        <dbReference type="ChEBI" id="CHEBI:57856"/>
        <dbReference type="ChEBI" id="CHEBI:59789"/>
        <dbReference type="ChEBI" id="CHEBI:73542"/>
        <dbReference type="ChEBI" id="CHEBI:74269"/>
        <dbReference type="EC" id="2.1.1.228"/>
    </reaction>
</comment>
<dbReference type="Gene3D" id="3.40.50.150">
    <property type="entry name" value="Vaccinia Virus protein VP39"/>
    <property type="match status" value="1"/>
</dbReference>
<evidence type="ECO:0000313" key="13">
    <source>
        <dbReference type="Proteomes" id="UP000009022"/>
    </source>
</evidence>